<proteinExistence type="predicted"/>
<keyword evidence="4" id="KW-1185">Reference proteome</keyword>
<dbReference type="PRINTS" id="PR00038">
    <property type="entry name" value="HTHLUXR"/>
</dbReference>
<dbReference type="PRINTS" id="PR00364">
    <property type="entry name" value="DISEASERSIST"/>
</dbReference>
<dbReference type="EMBL" id="JABVED010000006">
    <property type="protein sequence ID" value="MBC6447977.1"/>
    <property type="molecule type" value="Genomic_DNA"/>
</dbReference>
<evidence type="ECO:0000256" key="1">
    <source>
        <dbReference type="SAM" id="MobiDB-lite"/>
    </source>
</evidence>
<feature type="domain" description="HTH luxR-type" evidence="2">
    <location>
        <begin position="726"/>
        <end position="791"/>
    </location>
</feature>
<dbReference type="Gene3D" id="3.40.50.300">
    <property type="entry name" value="P-loop containing nucleotide triphosphate hydrolases"/>
    <property type="match status" value="1"/>
</dbReference>
<protein>
    <submittedName>
        <fullName evidence="3">AAA family ATPase</fullName>
    </submittedName>
</protein>
<evidence type="ECO:0000313" key="3">
    <source>
        <dbReference type="EMBL" id="MBC6447977.1"/>
    </source>
</evidence>
<dbReference type="Gene3D" id="1.25.40.10">
    <property type="entry name" value="Tetratricopeptide repeat domain"/>
    <property type="match status" value="1"/>
</dbReference>
<dbReference type="CDD" id="cd06170">
    <property type="entry name" value="LuxR_C_like"/>
    <property type="match status" value="1"/>
</dbReference>
<name>A0ABR7L5L8_9PSEU</name>
<dbReference type="InterPro" id="IPR049945">
    <property type="entry name" value="AAA_22"/>
</dbReference>
<dbReference type="InterPro" id="IPR058852">
    <property type="entry name" value="HTH_77"/>
</dbReference>
<dbReference type="SMART" id="SM00421">
    <property type="entry name" value="HTH_LUXR"/>
    <property type="match status" value="1"/>
</dbReference>
<gene>
    <name evidence="3" type="ORF">GPZ80_12440</name>
</gene>
<dbReference type="InterPro" id="IPR000792">
    <property type="entry name" value="Tscrpt_reg_LuxR_C"/>
</dbReference>
<reference evidence="3 4" key="1">
    <citation type="submission" date="2020-06" db="EMBL/GenBank/DDBJ databases">
        <title>Actinokineospora xiongansis sp. nov., isolated from soil of Baiyangdian.</title>
        <authorList>
            <person name="Zhang X."/>
        </authorList>
    </citation>
    <scope>NUCLEOTIDE SEQUENCE [LARGE SCALE GENOMIC DNA]</scope>
    <source>
        <strain evidence="3 4">HBU206404</strain>
    </source>
</reference>
<dbReference type="InterPro" id="IPR011990">
    <property type="entry name" value="TPR-like_helical_dom_sf"/>
</dbReference>
<dbReference type="InterPro" id="IPR036388">
    <property type="entry name" value="WH-like_DNA-bd_sf"/>
</dbReference>
<dbReference type="PANTHER" id="PTHR47691:SF3">
    <property type="entry name" value="HTH-TYPE TRANSCRIPTIONAL REGULATOR RV0890C-RELATED"/>
    <property type="match status" value="1"/>
</dbReference>
<dbReference type="SUPFAM" id="SSF46894">
    <property type="entry name" value="C-terminal effector domain of the bipartite response regulators"/>
    <property type="match status" value="1"/>
</dbReference>
<comment type="caution">
    <text evidence="3">The sequence shown here is derived from an EMBL/GenBank/DDBJ whole genome shotgun (WGS) entry which is preliminary data.</text>
</comment>
<evidence type="ECO:0000259" key="2">
    <source>
        <dbReference type="PROSITE" id="PS50043"/>
    </source>
</evidence>
<dbReference type="InterPro" id="IPR027417">
    <property type="entry name" value="P-loop_NTPase"/>
</dbReference>
<dbReference type="Pfam" id="PF13401">
    <property type="entry name" value="AAA_22"/>
    <property type="match status" value="1"/>
</dbReference>
<organism evidence="3 4">
    <name type="scientific">Actinokineospora xionganensis</name>
    <dbReference type="NCBI Taxonomy" id="2684470"/>
    <lineage>
        <taxon>Bacteria</taxon>
        <taxon>Bacillati</taxon>
        <taxon>Actinomycetota</taxon>
        <taxon>Actinomycetes</taxon>
        <taxon>Pseudonocardiales</taxon>
        <taxon>Pseudonocardiaceae</taxon>
        <taxon>Actinokineospora</taxon>
    </lineage>
</organism>
<sequence length="797" mass="86861">MWARSTRAWLPRRRYAGAVQSTDTLASGTDAQVTRSAGSLPEQPSSYVGRREETQEVKRLLGVSRLVTLTGPGGVGKTRLATQAARLVRGAFADGAVFVSLAELADPELLVSTVSAALGLGNQSARSPVEQLVEQLRRRRMLVVLDNCEHLQPACAALAHALIVGCPKLVLLATSRQSLGVDGERVLTVPPLGVPADTPDLGDSDSVRLLVERAAAVVPGFALTPDNADDVRRVCQSLEGVPLAIELAAVRLRSLSVGQLADRLDERFTLLTAGRRTGPQRHGTLRALLDWSRELCTEQERLLWARATVFAGSFDLRAAEAVCAGAGLPAAEVLDTLDGLLDKSILQRGEHGGTARYRMLEMVRQYGQELLSPEDLRALRLRHRDYYLSIAQRFEVEWFGPGQHAWLERLRTEHANLGAAMDFSATSCDEATRGLRLLNAATQYWFTRGLLVEARHRYAVLLKAAPDDAPDRAGGLWMSAFLALLHQDRSAYHELIEQAEKAAEVSGEATAMTYVRLVRAYVPFFDNDLPLAAELFGAAARGFAAAGDIYGELWALRHHGLALAVSGDLEGGRQVLAGVERRHADQGEVMWRSWALYMWGATEYLVGDYQRALELSRQALRTQGPDGNRLLIALIFSVITACQVRTGRLREAVRLAGAAGTLWREVGGDPTSYAIFADHVADNTRIVAQQLGQDTIGEELSRGARLAPAEAIALALDEKSAVRPAGRSATGPLTKRETEIADLVAEGLTNQEIADRLVISRRTAETHVDHILTKLELHNRAQIASWVVARRSPSEHD</sequence>
<dbReference type="SUPFAM" id="SSF48452">
    <property type="entry name" value="TPR-like"/>
    <property type="match status" value="1"/>
</dbReference>
<dbReference type="Pfam" id="PF25872">
    <property type="entry name" value="HTH_77"/>
    <property type="match status" value="1"/>
</dbReference>
<dbReference type="Pfam" id="PF00196">
    <property type="entry name" value="GerE"/>
    <property type="match status" value="1"/>
</dbReference>
<dbReference type="PANTHER" id="PTHR47691">
    <property type="entry name" value="REGULATOR-RELATED"/>
    <property type="match status" value="1"/>
</dbReference>
<dbReference type="SUPFAM" id="SSF52540">
    <property type="entry name" value="P-loop containing nucleoside triphosphate hydrolases"/>
    <property type="match status" value="1"/>
</dbReference>
<feature type="compositionally biased region" description="Polar residues" evidence="1">
    <location>
        <begin position="21"/>
        <end position="46"/>
    </location>
</feature>
<dbReference type="Gene3D" id="1.10.10.10">
    <property type="entry name" value="Winged helix-like DNA-binding domain superfamily/Winged helix DNA-binding domain"/>
    <property type="match status" value="1"/>
</dbReference>
<dbReference type="PROSITE" id="PS50043">
    <property type="entry name" value="HTH_LUXR_2"/>
    <property type="match status" value="1"/>
</dbReference>
<feature type="region of interest" description="Disordered" evidence="1">
    <location>
        <begin position="21"/>
        <end position="51"/>
    </location>
</feature>
<evidence type="ECO:0000313" key="4">
    <source>
        <dbReference type="Proteomes" id="UP000734823"/>
    </source>
</evidence>
<dbReference type="InterPro" id="IPR016032">
    <property type="entry name" value="Sig_transdc_resp-reg_C-effctor"/>
</dbReference>
<dbReference type="Proteomes" id="UP000734823">
    <property type="component" value="Unassembled WGS sequence"/>
</dbReference>
<accession>A0ABR7L5L8</accession>